<accession>A0A017SQP2</accession>
<feature type="non-terminal residue" evidence="2">
    <location>
        <position position="105"/>
    </location>
</feature>
<reference evidence="3" key="1">
    <citation type="journal article" date="2014" name="Nat. Commun.">
        <title>Genomic adaptations of the halophilic Dead Sea filamentous fungus Eurotium rubrum.</title>
        <authorList>
            <person name="Kis-Papo T."/>
            <person name="Weig A.R."/>
            <person name="Riley R."/>
            <person name="Persoh D."/>
            <person name="Salamov A."/>
            <person name="Sun H."/>
            <person name="Lipzen A."/>
            <person name="Wasser S.P."/>
            <person name="Rambold G."/>
            <person name="Grigoriev I.V."/>
            <person name="Nevo E."/>
        </authorList>
    </citation>
    <scope>NUCLEOTIDE SEQUENCE [LARGE SCALE GENOMIC DNA]</scope>
    <source>
        <strain evidence="3">CBS 135680</strain>
    </source>
</reference>
<proteinExistence type="predicted"/>
<dbReference type="RefSeq" id="XP_040642985.1">
    <property type="nucleotide sequence ID" value="XM_040783331.1"/>
</dbReference>
<gene>
    <name evidence="2" type="ORF">EURHEDRAFT_419896</name>
</gene>
<name>A0A017SQP2_ASPRC</name>
<dbReference type="InterPro" id="IPR009288">
    <property type="entry name" value="AIG2-like_dom"/>
</dbReference>
<feature type="domain" description="Gamma-glutamylcyclotransferase AIG2-like" evidence="1">
    <location>
        <begin position="1"/>
        <end position="92"/>
    </location>
</feature>
<feature type="non-terminal residue" evidence="2">
    <location>
        <position position="1"/>
    </location>
</feature>
<dbReference type="SUPFAM" id="SSF110857">
    <property type="entry name" value="Gamma-glutamyl cyclotransferase-like"/>
    <property type="match status" value="1"/>
</dbReference>
<organism evidence="2 3">
    <name type="scientific">Aspergillus ruber (strain CBS 135680)</name>
    <dbReference type="NCBI Taxonomy" id="1388766"/>
    <lineage>
        <taxon>Eukaryota</taxon>
        <taxon>Fungi</taxon>
        <taxon>Dikarya</taxon>
        <taxon>Ascomycota</taxon>
        <taxon>Pezizomycotina</taxon>
        <taxon>Eurotiomycetes</taxon>
        <taxon>Eurotiomycetidae</taxon>
        <taxon>Eurotiales</taxon>
        <taxon>Aspergillaceae</taxon>
        <taxon>Aspergillus</taxon>
        <taxon>Aspergillus subgen. Aspergillus</taxon>
    </lineage>
</organism>
<evidence type="ECO:0000313" key="2">
    <source>
        <dbReference type="EMBL" id="EYE99297.1"/>
    </source>
</evidence>
<dbReference type="Proteomes" id="UP000019804">
    <property type="component" value="Unassembled WGS sequence"/>
</dbReference>
<evidence type="ECO:0000259" key="1">
    <source>
        <dbReference type="Pfam" id="PF06094"/>
    </source>
</evidence>
<dbReference type="Gene3D" id="3.10.490.10">
    <property type="entry name" value="Gamma-glutamyl cyclotransferase-like"/>
    <property type="match status" value="1"/>
</dbReference>
<dbReference type="InterPro" id="IPR013024">
    <property type="entry name" value="GGCT-like"/>
</dbReference>
<dbReference type="Pfam" id="PF06094">
    <property type="entry name" value="GGACT"/>
    <property type="match status" value="1"/>
</dbReference>
<dbReference type="AlphaFoldDB" id="A0A017SQP2"/>
<dbReference type="OrthoDB" id="3262926at2759"/>
<sequence length="105" mass="11773">YFFYGSMTDPATLKRILNLDEAPKLHEAYIVGYTVARKNNLPALIDGPRAEEVKGYAYFVGSEAEGAKLRECHSKQYKVAPCLVHFRDGNKVTRIPGNVFKHVGD</sequence>
<dbReference type="EMBL" id="KK088412">
    <property type="protein sequence ID" value="EYE99297.1"/>
    <property type="molecule type" value="Genomic_DNA"/>
</dbReference>
<dbReference type="CDD" id="cd06661">
    <property type="entry name" value="GGCT_like"/>
    <property type="match status" value="1"/>
</dbReference>
<dbReference type="GeneID" id="63698455"/>
<dbReference type="InterPro" id="IPR036568">
    <property type="entry name" value="GGCT-like_sf"/>
</dbReference>
<dbReference type="HOGENOM" id="CLU_092543_3_0_1"/>
<keyword evidence="3" id="KW-1185">Reference proteome</keyword>
<protein>
    <recommendedName>
        <fullName evidence="1">Gamma-glutamylcyclotransferase AIG2-like domain-containing protein</fullName>
    </recommendedName>
</protein>
<evidence type="ECO:0000313" key="3">
    <source>
        <dbReference type="Proteomes" id="UP000019804"/>
    </source>
</evidence>